<name>A0AAN6UFZ5_9PEZI</name>
<feature type="signal peptide" evidence="1">
    <location>
        <begin position="1"/>
        <end position="19"/>
    </location>
</feature>
<dbReference type="Gene3D" id="2.160.20.10">
    <property type="entry name" value="Single-stranded right-handed beta-helix, Pectin lyase-like"/>
    <property type="match status" value="2"/>
</dbReference>
<dbReference type="Proteomes" id="UP001304895">
    <property type="component" value="Unassembled WGS sequence"/>
</dbReference>
<evidence type="ECO:0000259" key="2">
    <source>
        <dbReference type="Pfam" id="PF12708"/>
    </source>
</evidence>
<reference evidence="3" key="1">
    <citation type="journal article" date="2023" name="Mol. Phylogenet. Evol.">
        <title>Genome-scale phylogeny and comparative genomics of the fungal order Sordariales.</title>
        <authorList>
            <person name="Hensen N."/>
            <person name="Bonometti L."/>
            <person name="Westerberg I."/>
            <person name="Brannstrom I.O."/>
            <person name="Guillou S."/>
            <person name="Cros-Aarteil S."/>
            <person name="Calhoun S."/>
            <person name="Haridas S."/>
            <person name="Kuo A."/>
            <person name="Mondo S."/>
            <person name="Pangilinan J."/>
            <person name="Riley R."/>
            <person name="LaButti K."/>
            <person name="Andreopoulos B."/>
            <person name="Lipzen A."/>
            <person name="Chen C."/>
            <person name="Yan M."/>
            <person name="Daum C."/>
            <person name="Ng V."/>
            <person name="Clum A."/>
            <person name="Steindorff A."/>
            <person name="Ohm R.A."/>
            <person name="Martin F."/>
            <person name="Silar P."/>
            <person name="Natvig D.O."/>
            <person name="Lalanne C."/>
            <person name="Gautier V."/>
            <person name="Ament-Velasquez S.L."/>
            <person name="Kruys A."/>
            <person name="Hutchinson M.I."/>
            <person name="Powell A.J."/>
            <person name="Barry K."/>
            <person name="Miller A.N."/>
            <person name="Grigoriev I.V."/>
            <person name="Debuchy R."/>
            <person name="Gladieux P."/>
            <person name="Hiltunen Thoren M."/>
            <person name="Johannesson H."/>
        </authorList>
    </citation>
    <scope>NUCLEOTIDE SEQUENCE</scope>
    <source>
        <strain evidence="3">CBS 123565</strain>
    </source>
</reference>
<dbReference type="AlphaFoldDB" id="A0AAN6UFZ5"/>
<feature type="chain" id="PRO_5043007305" evidence="1">
    <location>
        <begin position="20"/>
        <end position="770"/>
    </location>
</feature>
<reference evidence="3" key="2">
    <citation type="submission" date="2023-05" db="EMBL/GenBank/DDBJ databases">
        <authorList>
            <consortium name="Lawrence Berkeley National Laboratory"/>
            <person name="Steindorff A."/>
            <person name="Hensen N."/>
            <person name="Bonometti L."/>
            <person name="Westerberg I."/>
            <person name="Brannstrom I.O."/>
            <person name="Guillou S."/>
            <person name="Cros-Aarteil S."/>
            <person name="Calhoun S."/>
            <person name="Haridas S."/>
            <person name="Kuo A."/>
            <person name="Mondo S."/>
            <person name="Pangilinan J."/>
            <person name="Riley R."/>
            <person name="Labutti K."/>
            <person name="Andreopoulos B."/>
            <person name="Lipzen A."/>
            <person name="Chen C."/>
            <person name="Yanf M."/>
            <person name="Daum C."/>
            <person name="Ng V."/>
            <person name="Clum A."/>
            <person name="Ohm R."/>
            <person name="Martin F."/>
            <person name="Silar P."/>
            <person name="Natvig D."/>
            <person name="Lalanne C."/>
            <person name="Gautier V."/>
            <person name="Ament-Velasquez S.L."/>
            <person name="Kruys A."/>
            <person name="Hutchinson M.I."/>
            <person name="Powell A.J."/>
            <person name="Barry K."/>
            <person name="Miller A.N."/>
            <person name="Grigoriev I.V."/>
            <person name="Debuchy R."/>
            <person name="Gladieux P."/>
            <person name="Thoren M.H."/>
            <person name="Johannesson H."/>
        </authorList>
    </citation>
    <scope>NUCLEOTIDE SEQUENCE</scope>
    <source>
        <strain evidence="3">CBS 123565</strain>
    </source>
</reference>
<evidence type="ECO:0000256" key="1">
    <source>
        <dbReference type="SAM" id="SignalP"/>
    </source>
</evidence>
<feature type="domain" description="Rhamnogalacturonase A/B/Epimerase-like pectate lyase" evidence="2">
    <location>
        <begin position="395"/>
        <end position="511"/>
    </location>
</feature>
<dbReference type="CDD" id="cd23668">
    <property type="entry name" value="GH55_beta13glucanase-like"/>
    <property type="match status" value="1"/>
</dbReference>
<comment type="caution">
    <text evidence="3">The sequence shown here is derived from an EMBL/GenBank/DDBJ whole genome shotgun (WGS) entry which is preliminary data.</text>
</comment>
<sequence>MRFAAALLAVAGLVSAVKGHWLGDIPHRGFAPFAGANYPVFRNVRDYGARGDGVTDDTAAINAAINAGNPCNMGCASTTMTPAVVYFPAGTYLISSSILPAYFTQLIGDAAAPPTLRATANFAGFGLIDGNPYYSPVLNWKSVNVFFRQVRNLVLDTTAIAPGTPATGMHWPTSQATSLQNIVFNMPATPDVVHVGLFIEEGSGGFMADLVFNGGAAGASMGNQQYTMRNMEFNNCKTAIIQLWNWGWTYHGLSINNCQVGIDISAGGSSHLEVGSVTLFDSSFTNVPVAILTGRTTSSTPATAGTLVLENIALTNVPVAVQGPNQATLLAGSTASTTIPAWANGHSYTGSSTDRTQLSGPMAPNTRPAALLTPSGAYYTRSKPQYEALPASAFLSARAAGAAGDAAADDTAALQGAVDAAVAQNKVLFLDYGLYRVTRTLRIPAGARIVGESFPVILSAGPFFDDAANPRPVVQVGETEGAGGRVELSDFIVSTQGTQRGAVCVRWNLASDGAAPSGMWDVHVRIGGFAGTQQQVAQCLKTPGSPTVDPDCLVAFMAMHVAKGARGLYMENVWLWTADHDIDEQQNTQITLYSGRGLYIESETGPFWLWGTGSEHHVLYQYQLANTRNIFMGHIQTETPYFQPTPNALVPFSPVASLNDPDFTGACAGVPGNCAAAWGLRVINSRDVVVYGAGLYSFFDNYSTACSTFAAGQTCQQRITSIEGTACNVNIYGLNTIGTRAMINRNGAQVAWYADNVNTFASNVAVYRSG</sequence>
<dbReference type="InterPro" id="IPR011050">
    <property type="entry name" value="Pectin_lyase_fold/virulence"/>
</dbReference>
<dbReference type="EMBL" id="MU853429">
    <property type="protein sequence ID" value="KAK4130936.1"/>
    <property type="molecule type" value="Genomic_DNA"/>
</dbReference>
<keyword evidence="4" id="KW-1185">Reference proteome</keyword>
<accession>A0AAN6UFZ5</accession>
<dbReference type="FunFam" id="2.160.20.10:FF:000023">
    <property type="entry name" value="Exo-beta-1,3-glucanase Exg0"/>
    <property type="match status" value="1"/>
</dbReference>
<dbReference type="Pfam" id="PF12708">
    <property type="entry name" value="Pect-lyase_RHGA_epim"/>
    <property type="match status" value="2"/>
</dbReference>
<dbReference type="InterPro" id="IPR039279">
    <property type="entry name" value="QRT3-like"/>
</dbReference>
<dbReference type="SUPFAM" id="SSF51126">
    <property type="entry name" value="Pectin lyase-like"/>
    <property type="match status" value="2"/>
</dbReference>
<dbReference type="PANTHER" id="PTHR33928:SF2">
    <property type="entry name" value="PECTATE LYASE SUPERFAMILY PROTEIN DOMAIN-CONTAINING PROTEIN-RELATED"/>
    <property type="match status" value="1"/>
</dbReference>
<organism evidence="3 4">
    <name type="scientific">Trichocladium antarcticum</name>
    <dbReference type="NCBI Taxonomy" id="1450529"/>
    <lineage>
        <taxon>Eukaryota</taxon>
        <taxon>Fungi</taxon>
        <taxon>Dikarya</taxon>
        <taxon>Ascomycota</taxon>
        <taxon>Pezizomycotina</taxon>
        <taxon>Sordariomycetes</taxon>
        <taxon>Sordariomycetidae</taxon>
        <taxon>Sordariales</taxon>
        <taxon>Chaetomiaceae</taxon>
        <taxon>Trichocladium</taxon>
    </lineage>
</organism>
<dbReference type="InterPro" id="IPR024535">
    <property type="entry name" value="RHGA/B-epi-like_pectate_lyase"/>
</dbReference>
<protein>
    <submittedName>
        <fullName evidence="3">Glycoside hydrolase family 55 protein</fullName>
    </submittedName>
</protein>
<dbReference type="PANTHER" id="PTHR33928">
    <property type="entry name" value="POLYGALACTURONASE QRT3"/>
    <property type="match status" value="1"/>
</dbReference>
<keyword evidence="3" id="KW-0378">Hydrolase</keyword>
<gene>
    <name evidence="3" type="ORF">BT67DRAFT_436606</name>
</gene>
<dbReference type="InterPro" id="IPR012334">
    <property type="entry name" value="Pectin_lyas_fold"/>
</dbReference>
<dbReference type="GO" id="GO:0004650">
    <property type="term" value="F:polygalacturonase activity"/>
    <property type="evidence" value="ECO:0007669"/>
    <property type="project" value="InterPro"/>
</dbReference>
<keyword evidence="1" id="KW-0732">Signal</keyword>
<proteinExistence type="predicted"/>
<feature type="domain" description="Rhamnogalacturonase A/B/Epimerase-like pectate lyase" evidence="2">
    <location>
        <begin position="41"/>
        <end position="263"/>
    </location>
</feature>
<evidence type="ECO:0000313" key="4">
    <source>
        <dbReference type="Proteomes" id="UP001304895"/>
    </source>
</evidence>
<evidence type="ECO:0000313" key="3">
    <source>
        <dbReference type="EMBL" id="KAK4130936.1"/>
    </source>
</evidence>
<dbReference type="FunFam" id="2.160.20.10:FF:000026">
    <property type="entry name" value="Exo-beta-1,3-glucanase Exg0"/>
    <property type="match status" value="1"/>
</dbReference>